<feature type="transmembrane region" description="Helical" evidence="2">
    <location>
        <begin position="173"/>
        <end position="193"/>
    </location>
</feature>
<reference evidence="4 5" key="1">
    <citation type="submission" date="2018-08" db="EMBL/GenBank/DDBJ databases">
        <title>A genome reference for cultivated species of the human gut microbiota.</title>
        <authorList>
            <person name="Zou Y."/>
            <person name="Xue W."/>
            <person name="Luo G."/>
        </authorList>
    </citation>
    <scope>NUCLEOTIDE SEQUENCE [LARGE SCALE GENOMIC DNA]</scope>
    <source>
        <strain evidence="4 5">AM33-3BH</strain>
    </source>
</reference>
<keyword evidence="4" id="KW-0378">Hydrolase</keyword>
<keyword evidence="2" id="KW-1133">Transmembrane helix</keyword>
<accession>A0A414CKS4</accession>
<dbReference type="GO" id="GO:0080120">
    <property type="term" value="P:CAAX-box protein maturation"/>
    <property type="evidence" value="ECO:0007669"/>
    <property type="project" value="UniProtKB-ARBA"/>
</dbReference>
<feature type="transmembrane region" description="Helical" evidence="2">
    <location>
        <begin position="146"/>
        <end position="167"/>
    </location>
</feature>
<keyword evidence="2" id="KW-0472">Membrane</keyword>
<dbReference type="PANTHER" id="PTHR35797">
    <property type="entry name" value="PROTEASE-RELATED"/>
    <property type="match status" value="1"/>
</dbReference>
<feature type="domain" description="CAAX prenyl protease 2/Lysostaphin resistance protein A-like" evidence="3">
    <location>
        <begin position="114"/>
        <end position="212"/>
    </location>
</feature>
<evidence type="ECO:0000313" key="5">
    <source>
        <dbReference type="Proteomes" id="UP000285773"/>
    </source>
</evidence>
<feature type="transmembrane region" description="Helical" evidence="2">
    <location>
        <begin position="223"/>
        <end position="240"/>
    </location>
</feature>
<evidence type="ECO:0000313" key="4">
    <source>
        <dbReference type="EMBL" id="RHC95587.1"/>
    </source>
</evidence>
<dbReference type="GO" id="GO:0004175">
    <property type="term" value="F:endopeptidase activity"/>
    <property type="evidence" value="ECO:0007669"/>
    <property type="project" value="UniProtKB-ARBA"/>
</dbReference>
<feature type="transmembrane region" description="Helical" evidence="2">
    <location>
        <begin position="7"/>
        <end position="28"/>
    </location>
</feature>
<dbReference type="Pfam" id="PF02517">
    <property type="entry name" value="Rce1-like"/>
    <property type="match status" value="1"/>
</dbReference>
<sequence length="251" mass="28268">MSRKQALSMYLLGTFGQVLGVSLLVWFLRAGGVKVDFTSPMGIIAVVLGGLSSAFWGSLASIGYHQSSFKQVLKDFFQVKDSLANYCLVLVFLLLDFFPFILGGKITTQSLVLPVVLFFKALLFGGIEEIGWRYFFQPTLQEKIPYFSATLITFLAWSSWHLLYFYIDGSLAVIQLFPFLVGLLTNCFILSALYHKTQNLWLCVITHACINSLSQMIVNEEVWLSIVSKILIISLAIMIAKKKYVTVKEEK</sequence>
<evidence type="ECO:0000256" key="1">
    <source>
        <dbReference type="ARBA" id="ARBA00009067"/>
    </source>
</evidence>
<protein>
    <submittedName>
        <fullName evidence="4">CPBP family intramembrane metalloprotease</fullName>
    </submittedName>
</protein>
<keyword evidence="2" id="KW-0812">Transmembrane</keyword>
<dbReference type="EMBL" id="QSIO01000001">
    <property type="protein sequence ID" value="RHC95587.1"/>
    <property type="molecule type" value="Genomic_DNA"/>
</dbReference>
<dbReference type="Proteomes" id="UP000285773">
    <property type="component" value="Unassembled WGS sequence"/>
</dbReference>
<dbReference type="PANTHER" id="PTHR35797:SF1">
    <property type="entry name" value="PROTEASE"/>
    <property type="match status" value="1"/>
</dbReference>
<dbReference type="GO" id="GO:0008237">
    <property type="term" value="F:metallopeptidase activity"/>
    <property type="evidence" value="ECO:0007669"/>
    <property type="project" value="UniProtKB-KW"/>
</dbReference>
<feature type="transmembrane region" description="Helical" evidence="2">
    <location>
        <begin position="83"/>
        <end position="102"/>
    </location>
</feature>
<proteinExistence type="inferred from homology"/>
<comment type="caution">
    <text evidence="4">The sequence shown here is derived from an EMBL/GenBank/DDBJ whole genome shotgun (WGS) entry which is preliminary data.</text>
</comment>
<name>A0A414CKS4_STRPA</name>
<keyword evidence="4" id="KW-0482">Metalloprotease</keyword>
<feature type="transmembrane region" description="Helical" evidence="2">
    <location>
        <begin position="200"/>
        <end position="217"/>
    </location>
</feature>
<dbReference type="InterPro" id="IPR042150">
    <property type="entry name" value="MmRce1-like"/>
</dbReference>
<organism evidence="4 5">
    <name type="scientific">Streptococcus parasanguinis</name>
    <dbReference type="NCBI Taxonomy" id="1318"/>
    <lineage>
        <taxon>Bacteria</taxon>
        <taxon>Bacillati</taxon>
        <taxon>Bacillota</taxon>
        <taxon>Bacilli</taxon>
        <taxon>Lactobacillales</taxon>
        <taxon>Streptococcaceae</taxon>
        <taxon>Streptococcus</taxon>
    </lineage>
</organism>
<dbReference type="AlphaFoldDB" id="A0A414CKS4"/>
<keyword evidence="4" id="KW-0645">Protease</keyword>
<feature type="transmembrane region" description="Helical" evidence="2">
    <location>
        <begin position="108"/>
        <end position="125"/>
    </location>
</feature>
<dbReference type="GO" id="GO:0006508">
    <property type="term" value="P:proteolysis"/>
    <property type="evidence" value="ECO:0007669"/>
    <property type="project" value="UniProtKB-KW"/>
</dbReference>
<comment type="similarity">
    <text evidence="1">Belongs to the UPF0177 family.</text>
</comment>
<evidence type="ECO:0000256" key="2">
    <source>
        <dbReference type="SAM" id="Phobius"/>
    </source>
</evidence>
<feature type="transmembrane region" description="Helical" evidence="2">
    <location>
        <begin position="40"/>
        <end position="62"/>
    </location>
</feature>
<dbReference type="InterPro" id="IPR003675">
    <property type="entry name" value="Rce1/LyrA-like_dom"/>
</dbReference>
<evidence type="ECO:0000259" key="3">
    <source>
        <dbReference type="Pfam" id="PF02517"/>
    </source>
</evidence>
<gene>
    <name evidence="4" type="ORF">DW820_00150</name>
</gene>
<dbReference type="RefSeq" id="WP_118094933.1">
    <property type="nucleotide sequence ID" value="NZ_QSIO01000001.1"/>
</dbReference>